<feature type="transmembrane region" description="Helical" evidence="5">
    <location>
        <begin position="141"/>
        <end position="159"/>
    </location>
</feature>
<keyword evidence="7" id="KW-1185">Reference proteome</keyword>
<feature type="transmembrane region" description="Helical" evidence="5">
    <location>
        <begin position="23"/>
        <end position="48"/>
    </location>
</feature>
<gene>
    <name evidence="6" type="ORF">WICPIJ_001646</name>
</gene>
<protein>
    <recommendedName>
        <fullName evidence="8">Methionine permease</fullName>
    </recommendedName>
</protein>
<comment type="caution">
    <text evidence="6">The sequence shown here is derived from an EMBL/GenBank/DDBJ whole genome shotgun (WGS) entry which is preliminary data.</text>
</comment>
<dbReference type="Proteomes" id="UP000774326">
    <property type="component" value="Unassembled WGS sequence"/>
</dbReference>
<dbReference type="Pfam" id="PF13520">
    <property type="entry name" value="AA_permease_2"/>
    <property type="match status" value="1"/>
</dbReference>
<dbReference type="EMBL" id="JAEUBG010000861">
    <property type="protein sequence ID" value="KAH3687369.1"/>
    <property type="molecule type" value="Genomic_DNA"/>
</dbReference>
<accession>A0A9P8QDC5</accession>
<sequence length="482" mass="54409">MASETQPLLPTTSHTHPVHVPHLGVAAVMALIINKIIGTGIFSIPSLIYEKSGSVGISLLLWLLGGVITFSGLSVYLEFGLELPHNGGEKNYLQRVWRKPKRLIETIYAMPSFLLGISSANSYAFGKYVLFALGWKEVNDWHARWIACGVITMAVYLHICHTQLSTKIFTMLGAIKVLILSMIILIGALVQLNLWSLDYDKPDNFHNIWESYEDFQPNVYSYAVALLQVIYAFKGWENANYVLSEIKDPQKTLKFAAPLSVFITTVFYFLVNLSYFIVIPKTEYKDSGVLIAGIFFTKIFGESNSSKLLPILIALSNLGNIMAVSFSAPRITQELARENLIPLSSKFKDLRWSMFSHWLLTVLVLILPPNGDIYQFIINVSSYPTTLVNIFVTLGLFYLHWNADVEHWGKSEGHKWYSYWFISLIFLGANLFLAIFPLVPPPSTLELDGGYAYWAFPVTGLGIFGLGALFWAYQKYFLKSFK</sequence>
<dbReference type="AlphaFoldDB" id="A0A9P8QDC5"/>
<feature type="transmembrane region" description="Helical" evidence="5">
    <location>
        <begin position="350"/>
        <end position="367"/>
    </location>
</feature>
<keyword evidence="4 5" id="KW-0472">Membrane</keyword>
<feature type="transmembrane region" description="Helical" evidence="5">
    <location>
        <begin position="171"/>
        <end position="195"/>
    </location>
</feature>
<organism evidence="6 7">
    <name type="scientific">Wickerhamomyces pijperi</name>
    <name type="common">Yeast</name>
    <name type="synonym">Pichia pijperi</name>
    <dbReference type="NCBI Taxonomy" id="599730"/>
    <lineage>
        <taxon>Eukaryota</taxon>
        <taxon>Fungi</taxon>
        <taxon>Dikarya</taxon>
        <taxon>Ascomycota</taxon>
        <taxon>Saccharomycotina</taxon>
        <taxon>Saccharomycetes</taxon>
        <taxon>Phaffomycetales</taxon>
        <taxon>Wickerhamomycetaceae</taxon>
        <taxon>Wickerhamomyces</taxon>
    </lineage>
</organism>
<dbReference type="GO" id="GO:0015179">
    <property type="term" value="F:L-amino acid transmembrane transporter activity"/>
    <property type="evidence" value="ECO:0007669"/>
    <property type="project" value="TreeGrafter"/>
</dbReference>
<evidence type="ECO:0000313" key="7">
    <source>
        <dbReference type="Proteomes" id="UP000774326"/>
    </source>
</evidence>
<evidence type="ECO:0000256" key="2">
    <source>
        <dbReference type="ARBA" id="ARBA00022692"/>
    </source>
</evidence>
<feature type="transmembrane region" description="Helical" evidence="5">
    <location>
        <begin position="451"/>
        <end position="473"/>
    </location>
</feature>
<comment type="subcellular location">
    <subcellularLocation>
        <location evidence="1">Membrane</location>
        <topology evidence="1">Multi-pass membrane protein</topology>
    </subcellularLocation>
</comment>
<dbReference type="InterPro" id="IPR002293">
    <property type="entry name" value="AA/rel_permease1"/>
</dbReference>
<reference evidence="6" key="2">
    <citation type="submission" date="2021-01" db="EMBL/GenBank/DDBJ databases">
        <authorList>
            <person name="Schikora-Tamarit M.A."/>
        </authorList>
    </citation>
    <scope>NUCLEOTIDE SEQUENCE</scope>
    <source>
        <strain evidence="6">CBS2887</strain>
    </source>
</reference>
<keyword evidence="3 5" id="KW-1133">Transmembrane helix</keyword>
<dbReference type="OrthoDB" id="5982228at2759"/>
<dbReference type="PIRSF" id="PIRSF006060">
    <property type="entry name" value="AA_transporter"/>
    <property type="match status" value="1"/>
</dbReference>
<evidence type="ECO:0000256" key="3">
    <source>
        <dbReference type="ARBA" id="ARBA00022989"/>
    </source>
</evidence>
<dbReference type="InterPro" id="IPR050598">
    <property type="entry name" value="AminoAcid_Transporter"/>
</dbReference>
<feature type="transmembrane region" description="Helical" evidence="5">
    <location>
        <begin position="60"/>
        <end position="81"/>
    </location>
</feature>
<feature type="transmembrane region" description="Helical" evidence="5">
    <location>
        <begin position="255"/>
        <end position="278"/>
    </location>
</feature>
<dbReference type="Gene3D" id="1.20.1740.10">
    <property type="entry name" value="Amino acid/polyamine transporter I"/>
    <property type="match status" value="1"/>
</dbReference>
<dbReference type="PANTHER" id="PTHR11785">
    <property type="entry name" value="AMINO ACID TRANSPORTER"/>
    <property type="match status" value="1"/>
</dbReference>
<dbReference type="PANTHER" id="PTHR11785:SF382">
    <property type="entry name" value="LOW-AFFINITY METHIONINE PERMEASE"/>
    <property type="match status" value="1"/>
</dbReference>
<reference evidence="6" key="1">
    <citation type="journal article" date="2021" name="Open Biol.">
        <title>Shared evolutionary footprints suggest mitochondrial oxidative damage underlies multiple complex I losses in fungi.</title>
        <authorList>
            <person name="Schikora-Tamarit M.A."/>
            <person name="Marcet-Houben M."/>
            <person name="Nosek J."/>
            <person name="Gabaldon T."/>
        </authorList>
    </citation>
    <scope>NUCLEOTIDE SEQUENCE</scope>
    <source>
        <strain evidence="6">CBS2887</strain>
    </source>
</reference>
<feature type="transmembrane region" description="Helical" evidence="5">
    <location>
        <begin position="419"/>
        <end position="439"/>
    </location>
</feature>
<keyword evidence="2 5" id="KW-0812">Transmembrane</keyword>
<dbReference type="GO" id="GO:0016020">
    <property type="term" value="C:membrane"/>
    <property type="evidence" value="ECO:0007669"/>
    <property type="project" value="UniProtKB-SubCell"/>
</dbReference>
<evidence type="ECO:0008006" key="8">
    <source>
        <dbReference type="Google" id="ProtNLM"/>
    </source>
</evidence>
<feature type="transmembrane region" description="Helical" evidence="5">
    <location>
        <begin position="373"/>
        <end position="399"/>
    </location>
</feature>
<proteinExistence type="predicted"/>
<evidence type="ECO:0000313" key="6">
    <source>
        <dbReference type="EMBL" id="KAH3687369.1"/>
    </source>
</evidence>
<name>A0A9P8QDC5_WICPI</name>
<evidence type="ECO:0000256" key="4">
    <source>
        <dbReference type="ARBA" id="ARBA00023136"/>
    </source>
</evidence>
<evidence type="ECO:0000256" key="1">
    <source>
        <dbReference type="ARBA" id="ARBA00004141"/>
    </source>
</evidence>
<evidence type="ECO:0000256" key="5">
    <source>
        <dbReference type="SAM" id="Phobius"/>
    </source>
</evidence>